<evidence type="ECO:0008006" key="5">
    <source>
        <dbReference type="Google" id="ProtNLM"/>
    </source>
</evidence>
<accession>A0A7Y9W3G5</accession>
<reference evidence="3 4" key="1">
    <citation type="submission" date="2020-07" db="EMBL/GenBank/DDBJ databases">
        <title>Exploring microbial biodiversity for novel pathways involved in the catabolism of aromatic compounds derived from lignin.</title>
        <authorList>
            <person name="Elkins J."/>
        </authorList>
    </citation>
    <scope>NUCLEOTIDE SEQUENCE [LARGE SCALE GENOMIC DNA]</scope>
    <source>
        <strain evidence="3 4">H2C3B</strain>
    </source>
</reference>
<proteinExistence type="predicted"/>
<feature type="compositionally biased region" description="Low complexity" evidence="1">
    <location>
        <begin position="41"/>
        <end position="67"/>
    </location>
</feature>
<dbReference type="AlphaFoldDB" id="A0A7Y9W3G5"/>
<keyword evidence="2" id="KW-0732">Signal</keyword>
<sequence>MSCVSKPTAALHRKRLAGVLIAAALCALTGACSDDEDKTPDPASTSAAGASGPAANDNGADNSTAVLSANPASVAPAPAALTIQSPALPASSTDPALSAAASAPLAPPVIHTVD</sequence>
<gene>
    <name evidence="3" type="ORF">GGD41_000276</name>
</gene>
<feature type="region of interest" description="Disordered" evidence="1">
    <location>
        <begin position="33"/>
        <end position="67"/>
    </location>
</feature>
<organism evidence="3 4">
    <name type="scientific">Paraburkholderia bryophila</name>
    <dbReference type="NCBI Taxonomy" id="420952"/>
    <lineage>
        <taxon>Bacteria</taxon>
        <taxon>Pseudomonadati</taxon>
        <taxon>Pseudomonadota</taxon>
        <taxon>Betaproteobacteria</taxon>
        <taxon>Burkholderiales</taxon>
        <taxon>Burkholderiaceae</taxon>
        <taxon>Paraburkholderia</taxon>
    </lineage>
</organism>
<dbReference type="EMBL" id="JACCAU010000001">
    <property type="protein sequence ID" value="NYH13048.1"/>
    <property type="molecule type" value="Genomic_DNA"/>
</dbReference>
<feature type="signal peptide" evidence="2">
    <location>
        <begin position="1"/>
        <end position="33"/>
    </location>
</feature>
<comment type="caution">
    <text evidence="3">The sequence shown here is derived from an EMBL/GenBank/DDBJ whole genome shotgun (WGS) entry which is preliminary data.</text>
</comment>
<evidence type="ECO:0000313" key="4">
    <source>
        <dbReference type="Proteomes" id="UP000572540"/>
    </source>
</evidence>
<evidence type="ECO:0000256" key="2">
    <source>
        <dbReference type="SAM" id="SignalP"/>
    </source>
</evidence>
<feature type="compositionally biased region" description="Low complexity" evidence="1">
    <location>
        <begin position="86"/>
        <end position="104"/>
    </location>
</feature>
<evidence type="ECO:0000256" key="1">
    <source>
        <dbReference type="SAM" id="MobiDB-lite"/>
    </source>
</evidence>
<evidence type="ECO:0000313" key="3">
    <source>
        <dbReference type="EMBL" id="NYH13048.1"/>
    </source>
</evidence>
<name>A0A7Y9W3G5_9BURK</name>
<feature type="region of interest" description="Disordered" evidence="1">
    <location>
        <begin position="86"/>
        <end position="114"/>
    </location>
</feature>
<dbReference type="Proteomes" id="UP000572540">
    <property type="component" value="Unassembled WGS sequence"/>
</dbReference>
<protein>
    <recommendedName>
        <fullName evidence="5">Lipoprotein</fullName>
    </recommendedName>
</protein>
<feature type="chain" id="PRO_5031224325" description="Lipoprotein" evidence="2">
    <location>
        <begin position="34"/>
        <end position="114"/>
    </location>
</feature>
<dbReference type="PROSITE" id="PS51257">
    <property type="entry name" value="PROKAR_LIPOPROTEIN"/>
    <property type="match status" value="1"/>
</dbReference>
<dbReference type="RefSeq" id="WP_179703687.1">
    <property type="nucleotide sequence ID" value="NZ_JACCAU010000001.1"/>
</dbReference>